<dbReference type="InterPro" id="IPR004360">
    <property type="entry name" value="Glyas_Fos-R_dOase_dom"/>
</dbReference>
<dbReference type="PROSITE" id="PS51819">
    <property type="entry name" value="VOC"/>
    <property type="match status" value="1"/>
</dbReference>
<dbReference type="Gene3D" id="3.10.180.10">
    <property type="entry name" value="2,3-Dihydroxybiphenyl 1,2-Dioxygenase, domain 1"/>
    <property type="match status" value="1"/>
</dbReference>
<proteinExistence type="predicted"/>
<dbReference type="Pfam" id="PF00903">
    <property type="entry name" value="Glyoxalase"/>
    <property type="match status" value="1"/>
</dbReference>
<accession>A0ABN2A6X2</accession>
<reference evidence="2 3" key="1">
    <citation type="journal article" date="2019" name="Int. J. Syst. Evol. Microbiol.">
        <title>The Global Catalogue of Microorganisms (GCM) 10K type strain sequencing project: providing services to taxonomists for standard genome sequencing and annotation.</title>
        <authorList>
            <consortium name="The Broad Institute Genomics Platform"/>
            <consortium name="The Broad Institute Genome Sequencing Center for Infectious Disease"/>
            <person name="Wu L."/>
            <person name="Ma J."/>
        </authorList>
    </citation>
    <scope>NUCLEOTIDE SEQUENCE [LARGE SCALE GENOMIC DNA]</scope>
    <source>
        <strain evidence="2 3">JCM 15933</strain>
    </source>
</reference>
<dbReference type="SUPFAM" id="SSF54593">
    <property type="entry name" value="Glyoxalase/Bleomycin resistance protein/Dihydroxybiphenyl dioxygenase"/>
    <property type="match status" value="1"/>
</dbReference>
<sequence length="129" mass="14004">MSVQLNHTIVAARDKETSAGFLAAMLGVPVGRRFGPFVPVEVSNGVTLDFADTGDRPVTAQHYAFLVSEPEFDAIFGRIKQAGVAYYADPHHDQPQEINHRDGGRGVYFDDPSGHNMEILTRPYGSGSA</sequence>
<name>A0ABN2A6X2_9ACTN</name>
<dbReference type="InterPro" id="IPR037523">
    <property type="entry name" value="VOC_core"/>
</dbReference>
<dbReference type="CDD" id="cd08351">
    <property type="entry name" value="ChaP_like"/>
    <property type="match status" value="1"/>
</dbReference>
<evidence type="ECO:0000313" key="3">
    <source>
        <dbReference type="Proteomes" id="UP001501470"/>
    </source>
</evidence>
<dbReference type="EMBL" id="BAAAQD010000004">
    <property type="protein sequence ID" value="GAA1512174.1"/>
    <property type="molecule type" value="Genomic_DNA"/>
</dbReference>
<dbReference type="Proteomes" id="UP001501470">
    <property type="component" value="Unassembled WGS sequence"/>
</dbReference>
<dbReference type="InterPro" id="IPR029068">
    <property type="entry name" value="Glyas_Bleomycin-R_OHBP_Dase"/>
</dbReference>
<dbReference type="RefSeq" id="WP_344502274.1">
    <property type="nucleotide sequence ID" value="NZ_BAAAQD010000004.1"/>
</dbReference>
<organism evidence="2 3">
    <name type="scientific">Dactylosporangium maewongense</name>
    <dbReference type="NCBI Taxonomy" id="634393"/>
    <lineage>
        <taxon>Bacteria</taxon>
        <taxon>Bacillati</taxon>
        <taxon>Actinomycetota</taxon>
        <taxon>Actinomycetes</taxon>
        <taxon>Micromonosporales</taxon>
        <taxon>Micromonosporaceae</taxon>
        <taxon>Dactylosporangium</taxon>
    </lineage>
</organism>
<keyword evidence="3" id="KW-1185">Reference proteome</keyword>
<gene>
    <name evidence="2" type="ORF">GCM10009827_028060</name>
</gene>
<feature type="domain" description="VOC" evidence="1">
    <location>
        <begin position="4"/>
        <end position="122"/>
    </location>
</feature>
<comment type="caution">
    <text evidence="2">The sequence shown here is derived from an EMBL/GenBank/DDBJ whole genome shotgun (WGS) entry which is preliminary data.</text>
</comment>
<evidence type="ECO:0000313" key="2">
    <source>
        <dbReference type="EMBL" id="GAA1512174.1"/>
    </source>
</evidence>
<evidence type="ECO:0000259" key="1">
    <source>
        <dbReference type="PROSITE" id="PS51819"/>
    </source>
</evidence>
<protein>
    <submittedName>
        <fullName evidence="2">VOC family protein</fullName>
    </submittedName>
</protein>